<comment type="caution">
    <text evidence="1">The sequence shown here is derived from an EMBL/GenBank/DDBJ whole genome shotgun (WGS) entry which is preliminary data.</text>
</comment>
<protein>
    <recommendedName>
        <fullName evidence="3">Reverse transcriptase</fullName>
    </recommendedName>
</protein>
<keyword evidence="2" id="KW-1185">Reference proteome</keyword>
<reference evidence="1" key="2">
    <citation type="submission" date="2022-01" db="EMBL/GenBank/DDBJ databases">
        <authorList>
            <person name="Yamashiro T."/>
            <person name="Shiraishi A."/>
            <person name="Satake H."/>
            <person name="Nakayama K."/>
        </authorList>
    </citation>
    <scope>NUCLEOTIDE SEQUENCE</scope>
</reference>
<reference evidence="1" key="1">
    <citation type="journal article" date="2022" name="Int. J. Mol. Sci.">
        <title>Draft Genome of Tanacetum Coccineum: Genomic Comparison of Closely Related Tanacetum-Family Plants.</title>
        <authorList>
            <person name="Yamashiro T."/>
            <person name="Shiraishi A."/>
            <person name="Nakayama K."/>
            <person name="Satake H."/>
        </authorList>
    </citation>
    <scope>NUCLEOTIDE SEQUENCE</scope>
</reference>
<proteinExistence type="predicted"/>
<organism evidence="1 2">
    <name type="scientific">Tanacetum coccineum</name>
    <dbReference type="NCBI Taxonomy" id="301880"/>
    <lineage>
        <taxon>Eukaryota</taxon>
        <taxon>Viridiplantae</taxon>
        <taxon>Streptophyta</taxon>
        <taxon>Embryophyta</taxon>
        <taxon>Tracheophyta</taxon>
        <taxon>Spermatophyta</taxon>
        <taxon>Magnoliopsida</taxon>
        <taxon>eudicotyledons</taxon>
        <taxon>Gunneridae</taxon>
        <taxon>Pentapetalae</taxon>
        <taxon>asterids</taxon>
        <taxon>campanulids</taxon>
        <taxon>Asterales</taxon>
        <taxon>Asteraceae</taxon>
        <taxon>Asteroideae</taxon>
        <taxon>Anthemideae</taxon>
        <taxon>Anthemidinae</taxon>
        <taxon>Tanacetum</taxon>
    </lineage>
</organism>
<evidence type="ECO:0000313" key="2">
    <source>
        <dbReference type="Proteomes" id="UP001151760"/>
    </source>
</evidence>
<evidence type="ECO:0008006" key="3">
    <source>
        <dbReference type="Google" id="ProtNLM"/>
    </source>
</evidence>
<name>A0ABQ4Y5Z7_9ASTR</name>
<dbReference type="EMBL" id="BQNB010010125">
    <property type="protein sequence ID" value="GJS73046.1"/>
    <property type="molecule type" value="Genomic_DNA"/>
</dbReference>
<gene>
    <name evidence="1" type="ORF">Tco_0705887</name>
</gene>
<accession>A0ABQ4Y5Z7</accession>
<dbReference type="Proteomes" id="UP001151760">
    <property type="component" value="Unassembled WGS sequence"/>
</dbReference>
<sequence>FKKKLQDLKSIIRLWVKDKKFHLHNAKNSLQNDLMLLYKVLETGETFLMNLLHRNDLNDDCKILKFRRCLDRLKLNAPFHNRLSSDQVDELDRAVSRDEIRRAVWNCGENSVPSADDVQWCKEKKRKKQAMFFKVDFAKAYDSVRWDYLLDILQAFGFGPNWWSPKGSVEDMESIRWKFFNGFVILRIERFRG</sequence>
<feature type="non-terminal residue" evidence="1">
    <location>
        <position position="1"/>
    </location>
</feature>
<evidence type="ECO:0000313" key="1">
    <source>
        <dbReference type="EMBL" id="GJS73046.1"/>
    </source>
</evidence>